<evidence type="ECO:0000256" key="1">
    <source>
        <dbReference type="ARBA" id="ARBA00006479"/>
    </source>
</evidence>
<name>A0ABS5VW31_9BACT</name>
<evidence type="ECO:0000313" key="3">
    <source>
        <dbReference type="Proteomes" id="UP000772618"/>
    </source>
</evidence>
<dbReference type="PANTHER" id="PTHR18964:SF149">
    <property type="entry name" value="BIFUNCTIONAL UDP-N-ACETYLGLUCOSAMINE 2-EPIMERASE_N-ACETYLMANNOSAMINE KINASE"/>
    <property type="match status" value="1"/>
</dbReference>
<proteinExistence type="inferred from homology"/>
<dbReference type="InterPro" id="IPR043129">
    <property type="entry name" value="ATPase_NBD"/>
</dbReference>
<dbReference type="PANTHER" id="PTHR18964">
    <property type="entry name" value="ROK (REPRESSOR, ORF, KINASE) FAMILY"/>
    <property type="match status" value="1"/>
</dbReference>
<dbReference type="RefSeq" id="WP_254155629.1">
    <property type="nucleotide sequence ID" value="NZ_JAHESD010000062.1"/>
</dbReference>
<protein>
    <submittedName>
        <fullName evidence="2">ROK family protein</fullName>
    </submittedName>
</protein>
<accession>A0ABS5VW31</accession>
<dbReference type="CDD" id="cd23763">
    <property type="entry name" value="ASKHA_ATPase_ROK"/>
    <property type="match status" value="1"/>
</dbReference>
<keyword evidence="3" id="KW-1185">Reference proteome</keyword>
<dbReference type="Pfam" id="PF00480">
    <property type="entry name" value="ROK"/>
    <property type="match status" value="1"/>
</dbReference>
<dbReference type="SUPFAM" id="SSF53067">
    <property type="entry name" value="Actin-like ATPase domain"/>
    <property type="match status" value="1"/>
</dbReference>
<reference evidence="2 3" key="1">
    <citation type="submission" date="2021-05" db="EMBL/GenBank/DDBJ databases">
        <title>A Polyphasic approach of four new species of the genus Ohtaekwangia: Ohtaekwangia histidinii sp. nov., Ohtaekwangia cretensis sp. nov., Ohtaekwangia indiensis sp. nov., Ohtaekwangia reichenbachii sp. nov. from diverse environment.</title>
        <authorList>
            <person name="Octaviana S."/>
        </authorList>
    </citation>
    <scope>NUCLEOTIDE SEQUENCE [LARGE SCALE GENOMIC DNA]</scope>
    <source>
        <strain evidence="2 3">PWU20</strain>
    </source>
</reference>
<comment type="similarity">
    <text evidence="1">Belongs to the ROK (NagC/XylR) family.</text>
</comment>
<comment type="caution">
    <text evidence="2">The sequence shown here is derived from an EMBL/GenBank/DDBJ whole genome shotgun (WGS) entry which is preliminary data.</text>
</comment>
<evidence type="ECO:0000313" key="2">
    <source>
        <dbReference type="EMBL" id="MBT1705642.1"/>
    </source>
</evidence>
<organism evidence="2 3">
    <name type="scientific">Chryseosolibacter indicus</name>
    <dbReference type="NCBI Taxonomy" id="2782351"/>
    <lineage>
        <taxon>Bacteria</taxon>
        <taxon>Pseudomonadati</taxon>
        <taxon>Bacteroidota</taxon>
        <taxon>Cytophagia</taxon>
        <taxon>Cytophagales</taxon>
        <taxon>Chryseotaleaceae</taxon>
        <taxon>Chryseosolibacter</taxon>
    </lineage>
</organism>
<dbReference type="Gene3D" id="3.30.420.40">
    <property type="match status" value="2"/>
</dbReference>
<gene>
    <name evidence="2" type="ORF">KK060_20295</name>
</gene>
<dbReference type="EMBL" id="JAHESD010000062">
    <property type="protein sequence ID" value="MBT1705642.1"/>
    <property type="molecule type" value="Genomic_DNA"/>
</dbReference>
<dbReference type="Proteomes" id="UP000772618">
    <property type="component" value="Unassembled WGS sequence"/>
</dbReference>
<sequence>MSIYTDKRIVMTLDAGGTNFVFSAIQGGEEIVDPIIMESNAHNLDQCLRTIITGFEQVKSRLPEAPIAISFAFPGPADYRAGIIGKLPNLPAFKDGGIALGPMLEDYFKLPTFIGNDGNLFAYAEAMAGALPYINGCLFERNVSKRYSNLLGITLGTGFGAGLVVNNTLCEGDNFAGGEIWLSRSIVNPAMFAEAQMSTKAIQMAYAQKSGNTDSRLMPKDISEIAQGIKPGNRSAALEVFNEVALVIAESLCHAVTLIDGIIVIGGGISGAYSLLIPKIIEHMNGTIQTLDGRHIPRLVSKVYDLEDKQSFEQFLSYKDQEVEVPFSNRKVPYESEKRIGIIKSRIGTNRAISIGAYTIALHRLPQHISTAEQDLKLTKSSIL</sequence>
<dbReference type="InterPro" id="IPR000600">
    <property type="entry name" value="ROK"/>
</dbReference>